<reference evidence="3" key="1">
    <citation type="journal article" date="2019" name="Int. J. Syst. Evol. Microbiol.">
        <title>Halobacteriovorax valvorus sp. nov., a novel prokaryotic predator isolated from coastal seawater of China.</title>
        <authorList>
            <person name="Chen M.-X."/>
        </authorList>
    </citation>
    <scope>NUCLEOTIDE SEQUENCE [LARGE SCALE GENOMIC DNA]</scope>
    <source>
        <strain evidence="3">BL9</strain>
    </source>
</reference>
<comment type="caution">
    <text evidence="2">The sequence shown here is derived from an EMBL/GenBank/DDBJ whole genome shotgun (WGS) entry which is preliminary data.</text>
</comment>
<sequence>MSLKKTIPLLRGISIVYKKEVVESFSSPIIYIFAAISNFIMSAIFYNNLQMAPQLTNKTVVDFVIAPTFSALNFILLFFAPMITMGAFVKEKRENTFSLLKLSNLSDESIFFAKYLSALTKLVFITLPIFIIPLFLAPKGFDDFAILFTNMIGIYGLGMCYLAIGLNASLLSRSYIASIVLSFGALFSFLIVYASSNVIQNEMVQAIMRYFSFSSHIFYFSRGAITSFDLLYLASFIGFFSFVGIRNMGVRK</sequence>
<gene>
    <name evidence="2" type="ORF">DAY19_08710</name>
</gene>
<keyword evidence="1" id="KW-1133">Transmembrane helix</keyword>
<dbReference type="Proteomes" id="UP000443582">
    <property type="component" value="Unassembled WGS sequence"/>
</dbReference>
<evidence type="ECO:0000256" key="1">
    <source>
        <dbReference type="SAM" id="Phobius"/>
    </source>
</evidence>
<feature type="transmembrane region" description="Helical" evidence="1">
    <location>
        <begin position="144"/>
        <end position="164"/>
    </location>
</feature>
<dbReference type="EMBL" id="QDKL01000002">
    <property type="protein sequence ID" value="RZF21760.1"/>
    <property type="molecule type" value="Genomic_DNA"/>
</dbReference>
<feature type="transmembrane region" description="Helical" evidence="1">
    <location>
        <begin position="219"/>
        <end position="245"/>
    </location>
</feature>
<evidence type="ECO:0000313" key="2">
    <source>
        <dbReference type="EMBL" id="RZF21760.1"/>
    </source>
</evidence>
<keyword evidence="1" id="KW-0472">Membrane</keyword>
<dbReference type="RefSeq" id="WP_115361470.1">
    <property type="nucleotide sequence ID" value="NZ_QDKL01000002.1"/>
</dbReference>
<keyword evidence="3" id="KW-1185">Reference proteome</keyword>
<organism evidence="2 3">
    <name type="scientific">Halobacteriovorax vibrionivorans</name>
    <dbReference type="NCBI Taxonomy" id="2152716"/>
    <lineage>
        <taxon>Bacteria</taxon>
        <taxon>Pseudomonadati</taxon>
        <taxon>Bdellovibrionota</taxon>
        <taxon>Bacteriovoracia</taxon>
        <taxon>Bacteriovoracales</taxon>
        <taxon>Halobacteriovoraceae</taxon>
        <taxon>Halobacteriovorax</taxon>
    </lineage>
</organism>
<feature type="transmembrane region" description="Helical" evidence="1">
    <location>
        <begin position="21"/>
        <end position="45"/>
    </location>
</feature>
<evidence type="ECO:0008006" key="4">
    <source>
        <dbReference type="Google" id="ProtNLM"/>
    </source>
</evidence>
<feature type="transmembrane region" description="Helical" evidence="1">
    <location>
        <begin position="65"/>
        <end position="89"/>
    </location>
</feature>
<evidence type="ECO:0000313" key="3">
    <source>
        <dbReference type="Proteomes" id="UP000443582"/>
    </source>
</evidence>
<feature type="transmembrane region" description="Helical" evidence="1">
    <location>
        <begin position="110"/>
        <end position="132"/>
    </location>
</feature>
<accession>A0ABY0IFP1</accession>
<protein>
    <recommendedName>
        <fullName evidence="4">ABC transporter permease</fullName>
    </recommendedName>
</protein>
<feature type="transmembrane region" description="Helical" evidence="1">
    <location>
        <begin position="176"/>
        <end position="199"/>
    </location>
</feature>
<keyword evidence="1" id="KW-0812">Transmembrane</keyword>
<name>A0ABY0IFP1_9BACT</name>
<proteinExistence type="predicted"/>